<organism evidence="2 3">
    <name type="scientific">Lipomyces starkeyi NRRL Y-11557</name>
    <dbReference type="NCBI Taxonomy" id="675824"/>
    <lineage>
        <taxon>Eukaryota</taxon>
        <taxon>Fungi</taxon>
        <taxon>Dikarya</taxon>
        <taxon>Ascomycota</taxon>
        <taxon>Saccharomycotina</taxon>
        <taxon>Lipomycetes</taxon>
        <taxon>Lipomycetales</taxon>
        <taxon>Lipomycetaceae</taxon>
        <taxon>Lipomyces</taxon>
    </lineage>
</organism>
<feature type="region of interest" description="Disordered" evidence="1">
    <location>
        <begin position="57"/>
        <end position="76"/>
    </location>
</feature>
<evidence type="ECO:0000313" key="2">
    <source>
        <dbReference type="EMBL" id="ODQ71886.1"/>
    </source>
</evidence>
<proteinExistence type="predicted"/>
<sequence>MSRNTSPTSSDKDTASTMPTSNTTTVQEYIQLDLTLSNLFSSLELLDAVIDDTPFPFAESSDTDVESTRSLSENKANYPDPRDHLSMIRPGYARRVQIYHNNFTIWQLQDRSMETWTYSLCADQEINDVLQRLSAITDEGSELWRTLRVASTRR</sequence>
<reference evidence="2 3" key="1">
    <citation type="journal article" date="2016" name="Proc. Natl. Acad. Sci. U.S.A.">
        <title>Comparative genomics of biotechnologically important yeasts.</title>
        <authorList>
            <person name="Riley R."/>
            <person name="Haridas S."/>
            <person name="Wolfe K.H."/>
            <person name="Lopes M.R."/>
            <person name="Hittinger C.T."/>
            <person name="Goeker M."/>
            <person name="Salamov A.A."/>
            <person name="Wisecaver J.H."/>
            <person name="Long T.M."/>
            <person name="Calvey C.H."/>
            <person name="Aerts A.L."/>
            <person name="Barry K.W."/>
            <person name="Choi C."/>
            <person name="Clum A."/>
            <person name="Coughlan A.Y."/>
            <person name="Deshpande S."/>
            <person name="Douglass A.P."/>
            <person name="Hanson S.J."/>
            <person name="Klenk H.-P."/>
            <person name="LaButti K.M."/>
            <person name="Lapidus A."/>
            <person name="Lindquist E.A."/>
            <person name="Lipzen A.M."/>
            <person name="Meier-Kolthoff J.P."/>
            <person name="Ohm R.A."/>
            <person name="Otillar R.P."/>
            <person name="Pangilinan J.L."/>
            <person name="Peng Y."/>
            <person name="Rokas A."/>
            <person name="Rosa C.A."/>
            <person name="Scheuner C."/>
            <person name="Sibirny A.A."/>
            <person name="Slot J.C."/>
            <person name="Stielow J.B."/>
            <person name="Sun H."/>
            <person name="Kurtzman C.P."/>
            <person name="Blackwell M."/>
            <person name="Grigoriev I.V."/>
            <person name="Jeffries T.W."/>
        </authorList>
    </citation>
    <scope>NUCLEOTIDE SEQUENCE [LARGE SCALE GENOMIC DNA]</scope>
    <source>
        <strain evidence="2 3">NRRL Y-11557</strain>
    </source>
</reference>
<name>A0A1E3Q2J3_LIPST</name>
<feature type="region of interest" description="Disordered" evidence="1">
    <location>
        <begin position="1"/>
        <end position="22"/>
    </location>
</feature>
<evidence type="ECO:0000313" key="3">
    <source>
        <dbReference type="Proteomes" id="UP000094385"/>
    </source>
</evidence>
<evidence type="ECO:0000256" key="1">
    <source>
        <dbReference type="SAM" id="MobiDB-lite"/>
    </source>
</evidence>
<protein>
    <submittedName>
        <fullName evidence="2">Uncharacterized protein</fullName>
    </submittedName>
</protein>
<keyword evidence="3" id="KW-1185">Reference proteome</keyword>
<dbReference type="EMBL" id="KV454296">
    <property type="protein sequence ID" value="ODQ71886.1"/>
    <property type="molecule type" value="Genomic_DNA"/>
</dbReference>
<gene>
    <name evidence="2" type="ORF">LIPSTDRAFT_64107</name>
</gene>
<dbReference type="Proteomes" id="UP000094385">
    <property type="component" value="Unassembled WGS sequence"/>
</dbReference>
<dbReference type="AlphaFoldDB" id="A0A1E3Q2J3"/>
<accession>A0A1E3Q2J3</accession>